<dbReference type="KEGG" id="dpte:113795785"/>
<organism evidence="8 9">
    <name type="scientific">Dermatophagoides pteronyssinus</name>
    <name type="common">European house dust mite</name>
    <dbReference type="NCBI Taxonomy" id="6956"/>
    <lineage>
        <taxon>Eukaryota</taxon>
        <taxon>Metazoa</taxon>
        <taxon>Ecdysozoa</taxon>
        <taxon>Arthropoda</taxon>
        <taxon>Chelicerata</taxon>
        <taxon>Arachnida</taxon>
        <taxon>Acari</taxon>
        <taxon>Acariformes</taxon>
        <taxon>Sarcoptiformes</taxon>
        <taxon>Astigmata</taxon>
        <taxon>Psoroptidia</taxon>
        <taxon>Analgoidea</taxon>
        <taxon>Pyroglyphidae</taxon>
        <taxon>Dermatophagoidinae</taxon>
        <taxon>Dermatophagoides</taxon>
    </lineage>
</organism>
<dbReference type="InParanoid" id="A0A6P6Y8M1"/>
<keyword evidence="4" id="KW-0805">Transcription regulation</keyword>
<evidence type="ECO:0000313" key="9">
    <source>
        <dbReference type="RefSeq" id="XP_027201808.1"/>
    </source>
</evidence>
<dbReference type="Gene3D" id="2.30.29.30">
    <property type="entry name" value="Pleckstrin-homology domain (PH domain)/Phosphotyrosine-binding domain (PTB)"/>
    <property type="match status" value="1"/>
</dbReference>
<dbReference type="GO" id="GO:0006289">
    <property type="term" value="P:nucleotide-excision repair"/>
    <property type="evidence" value="ECO:0007669"/>
    <property type="project" value="InterPro"/>
</dbReference>
<name>A0A6P6Y8M1_DERPT</name>
<gene>
    <name evidence="9" type="primary">LOC113795785</name>
</gene>
<dbReference type="SUPFAM" id="SSF50729">
    <property type="entry name" value="PH domain-like"/>
    <property type="match status" value="1"/>
</dbReference>
<dbReference type="InterPro" id="IPR011993">
    <property type="entry name" value="PH-like_dom_sf"/>
</dbReference>
<dbReference type="Gene3D" id="1.10.3970.10">
    <property type="entry name" value="BSD domain"/>
    <property type="match status" value="1"/>
</dbReference>
<dbReference type="AlphaFoldDB" id="A0A6P6Y8M1"/>
<dbReference type="CTD" id="36598"/>
<dbReference type="FunFam" id="2.30.29.30:FF:000479">
    <property type="entry name" value="General transcription factor IIH subunit"/>
    <property type="match status" value="1"/>
</dbReference>
<dbReference type="PROSITE" id="PS50858">
    <property type="entry name" value="BSD"/>
    <property type="match status" value="2"/>
</dbReference>
<dbReference type="Pfam" id="PF08567">
    <property type="entry name" value="PH_TFIIH"/>
    <property type="match status" value="1"/>
</dbReference>
<comment type="similarity">
    <text evidence="2">Belongs to the TFB1 family.</text>
</comment>
<dbReference type="InterPro" id="IPR005607">
    <property type="entry name" value="BSD_dom"/>
</dbReference>
<dbReference type="CDD" id="cd13229">
    <property type="entry name" value="PH_TFIIH"/>
    <property type="match status" value="1"/>
</dbReference>
<dbReference type="OMA" id="PHEMTEQ"/>
<evidence type="ECO:0000256" key="2">
    <source>
        <dbReference type="ARBA" id="ARBA00009448"/>
    </source>
</evidence>
<dbReference type="FunCoup" id="A0A6P6Y8M1">
    <property type="interactions" value="1883"/>
</dbReference>
<evidence type="ECO:0000256" key="1">
    <source>
        <dbReference type="ARBA" id="ARBA00004123"/>
    </source>
</evidence>
<proteinExistence type="inferred from homology"/>
<keyword evidence="5" id="KW-0804">Transcription</keyword>
<dbReference type="OrthoDB" id="360521at2759"/>
<dbReference type="Pfam" id="PF03909">
    <property type="entry name" value="BSD"/>
    <property type="match status" value="1"/>
</dbReference>
<dbReference type="InterPro" id="IPR035925">
    <property type="entry name" value="BSD_dom_sf"/>
</dbReference>
<dbReference type="GO" id="GO:0006351">
    <property type="term" value="P:DNA-templated transcription"/>
    <property type="evidence" value="ECO:0007669"/>
    <property type="project" value="InterPro"/>
</dbReference>
<dbReference type="GO" id="GO:0000439">
    <property type="term" value="C:transcription factor TFIIH core complex"/>
    <property type="evidence" value="ECO:0007669"/>
    <property type="project" value="InterPro"/>
</dbReference>
<reference evidence="9" key="1">
    <citation type="submission" date="2025-08" db="UniProtKB">
        <authorList>
            <consortium name="RefSeq"/>
        </authorList>
    </citation>
    <scope>IDENTIFICATION</scope>
    <source>
        <strain evidence="9">Airmid</strain>
    </source>
</reference>
<dbReference type="SUPFAM" id="SSF140383">
    <property type="entry name" value="BSD domain-like"/>
    <property type="match status" value="2"/>
</dbReference>
<evidence type="ECO:0000259" key="7">
    <source>
        <dbReference type="PROSITE" id="PS50858"/>
    </source>
</evidence>
<feature type="domain" description="BSD" evidence="7">
    <location>
        <begin position="183"/>
        <end position="235"/>
    </location>
</feature>
<comment type="subcellular location">
    <subcellularLocation>
        <location evidence="1">Nucleus</location>
    </subcellularLocation>
</comment>
<dbReference type="RefSeq" id="XP_027201808.1">
    <property type="nucleotide sequence ID" value="XM_027346007.1"/>
</dbReference>
<dbReference type="Gene3D" id="6.10.140.1200">
    <property type="match status" value="1"/>
</dbReference>
<dbReference type="Proteomes" id="UP000515146">
    <property type="component" value="Unplaced"/>
</dbReference>
<dbReference type="InterPro" id="IPR027079">
    <property type="entry name" value="Tfb1/GTF2H1"/>
</dbReference>
<dbReference type="SMART" id="SM00751">
    <property type="entry name" value="BSD"/>
    <property type="match status" value="2"/>
</dbReference>
<keyword evidence="8" id="KW-1185">Reference proteome</keyword>
<evidence type="ECO:0000313" key="8">
    <source>
        <dbReference type="Proteomes" id="UP000515146"/>
    </source>
</evidence>
<protein>
    <submittedName>
        <fullName evidence="9">General transcription factor IIH subunit 1-like</fullName>
    </submittedName>
</protein>
<accession>A0A6P6Y8M1</accession>
<evidence type="ECO:0000256" key="6">
    <source>
        <dbReference type="ARBA" id="ARBA00023242"/>
    </source>
</evidence>
<evidence type="ECO:0000256" key="4">
    <source>
        <dbReference type="ARBA" id="ARBA00023015"/>
    </source>
</evidence>
<keyword evidence="6" id="KW-0539">Nucleus</keyword>
<dbReference type="PANTHER" id="PTHR12856">
    <property type="entry name" value="TRANSCRIPTION INITIATION FACTOR IIH-RELATED"/>
    <property type="match status" value="1"/>
</dbReference>
<feature type="domain" description="BSD" evidence="7">
    <location>
        <begin position="100"/>
        <end position="155"/>
    </location>
</feature>
<sequence length="595" mass="68850">MAQSEDVRAMIEHVRVKKADGTLYLMNERIAWMPNGKNTFTISHKYADIKTQKISPEGKPKIQLQIVLANGSDTFHFVNPKGQPAQLEDRNQVKEILQQMLPLFRRKMSQEMEQKCKVLVDNPTLYQLYKELVATNIISTDEFWQTYATRKQLSMKGIDPTGKKEKVGVSSAFLADVKPQSDGQNGIHYNITSEIIEAIFQTYPAVKRKHFECVPHKLTEQEFWQRFFQSHYFHRDRMTSMKDFFNDCAKQDEMDIQNAIKKGIIDPFFDIRVFDDPVEPTIENVLGSEATTSSANKPELSANKALIRRFNFHSIMVLDACRSEEERGYKDPLSIINGGDKKKESKEKPEELTTTIVESKDDAFETERLVAKKRRLKEATEYDDLAGKKPSVGASIDEFDEGIEPPKLQVTNVERYMYGPTPLLKNSENSYDYPHDKRNVKASLQAALLQQITTISSNWRPFSGIILDSKKAIQVVNDLSPGGILMKDASVVSSNLKDEIPKDIVLELKHLQMALDELLYHFWQCVPFSNQVHEKKFIEMKETLDRFHINKLQPFHDRVSKEYHRDLTSHLFNKLESAHARYNNWYRKKQLQFKN</sequence>
<evidence type="ECO:0000256" key="3">
    <source>
        <dbReference type="ARBA" id="ARBA00022737"/>
    </source>
</evidence>
<keyword evidence="3" id="KW-0677">Repeat</keyword>
<evidence type="ECO:0000256" key="5">
    <source>
        <dbReference type="ARBA" id="ARBA00023163"/>
    </source>
</evidence>
<dbReference type="InterPro" id="IPR013876">
    <property type="entry name" value="TFIIH_BTF_p62_N"/>
</dbReference>